<gene>
    <name evidence="1" type="ORF">LSH36_563g02079</name>
</gene>
<proteinExistence type="predicted"/>
<evidence type="ECO:0000313" key="2">
    <source>
        <dbReference type="Proteomes" id="UP001208570"/>
    </source>
</evidence>
<protein>
    <submittedName>
        <fullName evidence="1">Uncharacterized protein</fullName>
    </submittedName>
</protein>
<evidence type="ECO:0000313" key="1">
    <source>
        <dbReference type="EMBL" id="KAK2147226.1"/>
    </source>
</evidence>
<reference evidence="1" key="1">
    <citation type="journal article" date="2023" name="Mol. Biol. Evol.">
        <title>Third-Generation Sequencing Reveals the Adaptive Role of the Epigenome in Three Deep-Sea Polychaetes.</title>
        <authorList>
            <person name="Perez M."/>
            <person name="Aroh O."/>
            <person name="Sun Y."/>
            <person name="Lan Y."/>
            <person name="Juniper S.K."/>
            <person name="Young C.R."/>
            <person name="Angers B."/>
            <person name="Qian P.Y."/>
        </authorList>
    </citation>
    <scope>NUCLEOTIDE SEQUENCE</scope>
    <source>
        <strain evidence="1">P08H-3</strain>
    </source>
</reference>
<sequence length="67" mass="8164">MYILLHLFHGITSKCRCAERIRNANDPIDGRMYFIQHRKNGSSIFPYLKYLPMPFKYKIKLYKSIHW</sequence>
<dbReference type="EMBL" id="JAODUP010000563">
    <property type="protein sequence ID" value="KAK2147226.1"/>
    <property type="molecule type" value="Genomic_DNA"/>
</dbReference>
<accession>A0AAD9J687</accession>
<dbReference type="AlphaFoldDB" id="A0AAD9J687"/>
<organism evidence="1 2">
    <name type="scientific">Paralvinella palmiformis</name>
    <dbReference type="NCBI Taxonomy" id="53620"/>
    <lineage>
        <taxon>Eukaryota</taxon>
        <taxon>Metazoa</taxon>
        <taxon>Spiralia</taxon>
        <taxon>Lophotrochozoa</taxon>
        <taxon>Annelida</taxon>
        <taxon>Polychaeta</taxon>
        <taxon>Sedentaria</taxon>
        <taxon>Canalipalpata</taxon>
        <taxon>Terebellida</taxon>
        <taxon>Terebelliformia</taxon>
        <taxon>Alvinellidae</taxon>
        <taxon>Paralvinella</taxon>
    </lineage>
</organism>
<comment type="caution">
    <text evidence="1">The sequence shown here is derived from an EMBL/GenBank/DDBJ whole genome shotgun (WGS) entry which is preliminary data.</text>
</comment>
<keyword evidence="2" id="KW-1185">Reference proteome</keyword>
<dbReference type="Proteomes" id="UP001208570">
    <property type="component" value="Unassembled WGS sequence"/>
</dbReference>
<name>A0AAD9J687_9ANNE</name>